<dbReference type="Gene3D" id="3.30.465.10">
    <property type="match status" value="1"/>
</dbReference>
<dbReference type="SUPFAM" id="SSF54631">
    <property type="entry name" value="CBS-domain pair"/>
    <property type="match status" value="1"/>
</dbReference>
<evidence type="ECO:0000256" key="10">
    <source>
        <dbReference type="PROSITE-ProRule" id="PRU01193"/>
    </source>
</evidence>
<evidence type="ECO:0000256" key="11">
    <source>
        <dbReference type="SAM" id="Phobius"/>
    </source>
</evidence>
<dbReference type="InterPro" id="IPR000644">
    <property type="entry name" value="CBS_dom"/>
</dbReference>
<evidence type="ECO:0000313" key="15">
    <source>
        <dbReference type="Proteomes" id="UP000288024"/>
    </source>
</evidence>
<dbReference type="PROSITE" id="PS51846">
    <property type="entry name" value="CNNM"/>
    <property type="match status" value="1"/>
</dbReference>
<evidence type="ECO:0000259" key="13">
    <source>
        <dbReference type="PROSITE" id="PS51846"/>
    </source>
</evidence>
<dbReference type="PROSITE" id="PS51371">
    <property type="entry name" value="CBS"/>
    <property type="match status" value="2"/>
</dbReference>
<evidence type="ECO:0000256" key="6">
    <source>
        <dbReference type="ARBA" id="ARBA00022989"/>
    </source>
</evidence>
<evidence type="ECO:0000256" key="4">
    <source>
        <dbReference type="ARBA" id="ARBA00022692"/>
    </source>
</evidence>
<evidence type="ECO:0000256" key="1">
    <source>
        <dbReference type="ARBA" id="ARBA00004651"/>
    </source>
</evidence>
<dbReference type="SUPFAM" id="SSF56176">
    <property type="entry name" value="FAD-binding/transporter-associated domain-like"/>
    <property type="match status" value="1"/>
</dbReference>
<organism evidence="14 15">
    <name type="scientific">Niallia taxi</name>
    <dbReference type="NCBI Taxonomy" id="2499688"/>
    <lineage>
        <taxon>Bacteria</taxon>
        <taxon>Bacillati</taxon>
        <taxon>Bacillota</taxon>
        <taxon>Bacilli</taxon>
        <taxon>Bacillales</taxon>
        <taxon>Bacillaceae</taxon>
        <taxon>Niallia</taxon>
    </lineage>
</organism>
<dbReference type="InterPro" id="IPR002550">
    <property type="entry name" value="CNNM"/>
</dbReference>
<dbReference type="EMBL" id="RZTZ01000001">
    <property type="protein sequence ID" value="RVT67732.1"/>
    <property type="molecule type" value="Genomic_DNA"/>
</dbReference>
<dbReference type="Proteomes" id="UP000288024">
    <property type="component" value="Unassembled WGS sequence"/>
</dbReference>
<dbReference type="InterPro" id="IPR051676">
    <property type="entry name" value="UPF0053_domain"/>
</dbReference>
<feature type="transmembrane region" description="Helical" evidence="11">
    <location>
        <begin position="97"/>
        <end position="122"/>
    </location>
</feature>
<comment type="subcellular location">
    <subcellularLocation>
        <location evidence="1">Cell membrane</location>
        <topology evidence="1">Multi-pass membrane protein</topology>
    </subcellularLocation>
</comment>
<dbReference type="AlphaFoldDB" id="A0A3S2UZ93"/>
<dbReference type="CDD" id="cd04590">
    <property type="entry name" value="CBS_pair_CorC_HlyC_assoc"/>
    <property type="match status" value="1"/>
</dbReference>
<dbReference type="Gene3D" id="3.10.580.10">
    <property type="entry name" value="CBS-domain"/>
    <property type="match status" value="1"/>
</dbReference>
<dbReference type="InterPro" id="IPR046342">
    <property type="entry name" value="CBS_dom_sf"/>
</dbReference>
<evidence type="ECO:0000256" key="7">
    <source>
        <dbReference type="ARBA" id="ARBA00023122"/>
    </source>
</evidence>
<reference evidence="14 15" key="1">
    <citation type="submission" date="2019-01" db="EMBL/GenBank/DDBJ databases">
        <title>Bacillus sp. M5HDSG1-1, whole genome shotgun sequence.</title>
        <authorList>
            <person name="Tuo L."/>
        </authorList>
    </citation>
    <scope>NUCLEOTIDE SEQUENCE [LARGE SCALE GENOMIC DNA]</scope>
    <source>
        <strain evidence="14 15">M5HDSG1-1</strain>
    </source>
</reference>
<evidence type="ECO:0000256" key="8">
    <source>
        <dbReference type="ARBA" id="ARBA00023136"/>
    </source>
</evidence>
<dbReference type="Pfam" id="PF00571">
    <property type="entry name" value="CBS"/>
    <property type="match status" value="2"/>
</dbReference>
<evidence type="ECO:0000259" key="12">
    <source>
        <dbReference type="PROSITE" id="PS51371"/>
    </source>
</evidence>
<keyword evidence="7 9" id="KW-0129">CBS domain</keyword>
<dbReference type="PANTHER" id="PTHR43099:SF2">
    <property type="entry name" value="UPF0053 PROTEIN YRKA"/>
    <property type="match status" value="1"/>
</dbReference>
<feature type="transmembrane region" description="Helical" evidence="11">
    <location>
        <begin position="58"/>
        <end position="77"/>
    </location>
</feature>
<keyword evidence="6 10" id="KW-1133">Transmembrane helix</keyword>
<dbReference type="FunFam" id="3.10.580.10:FF:000002">
    <property type="entry name" value="Magnesium/cobalt efflux protein CorC"/>
    <property type="match status" value="1"/>
</dbReference>
<keyword evidence="3" id="KW-1003">Cell membrane</keyword>
<dbReference type="InterPro" id="IPR036318">
    <property type="entry name" value="FAD-bd_PCMH-like_sf"/>
</dbReference>
<proteinExistence type="inferred from homology"/>
<feature type="transmembrane region" description="Helical" evidence="11">
    <location>
        <begin position="134"/>
        <end position="156"/>
    </location>
</feature>
<dbReference type="PANTHER" id="PTHR43099">
    <property type="entry name" value="UPF0053 PROTEIN YRKA"/>
    <property type="match status" value="1"/>
</dbReference>
<dbReference type="GO" id="GO:0050660">
    <property type="term" value="F:flavin adenine dinucleotide binding"/>
    <property type="evidence" value="ECO:0007669"/>
    <property type="project" value="InterPro"/>
</dbReference>
<feature type="domain" description="CBS" evidence="12">
    <location>
        <begin position="287"/>
        <end position="344"/>
    </location>
</feature>
<feature type="domain" description="CNNM transmembrane" evidence="13">
    <location>
        <begin position="1"/>
        <end position="201"/>
    </location>
</feature>
<evidence type="ECO:0000256" key="2">
    <source>
        <dbReference type="ARBA" id="ARBA00006337"/>
    </source>
</evidence>
<comment type="caution">
    <text evidence="14">The sequence shown here is derived from an EMBL/GenBank/DDBJ whole genome shotgun (WGS) entry which is preliminary data.</text>
</comment>
<dbReference type="Pfam" id="PF03471">
    <property type="entry name" value="CorC_HlyC"/>
    <property type="match status" value="1"/>
</dbReference>
<comment type="similarity">
    <text evidence="2">Belongs to the UPF0053 family.</text>
</comment>
<evidence type="ECO:0000256" key="3">
    <source>
        <dbReference type="ARBA" id="ARBA00022475"/>
    </source>
</evidence>
<dbReference type="InterPro" id="IPR016169">
    <property type="entry name" value="FAD-bd_PCMH_sub2"/>
</dbReference>
<dbReference type="SMART" id="SM01091">
    <property type="entry name" value="CorC_HlyC"/>
    <property type="match status" value="1"/>
</dbReference>
<gene>
    <name evidence="14" type="ORF">EM808_04460</name>
</gene>
<feature type="domain" description="CBS" evidence="12">
    <location>
        <begin position="220"/>
        <end position="279"/>
    </location>
</feature>
<evidence type="ECO:0000313" key="14">
    <source>
        <dbReference type="EMBL" id="RVT67732.1"/>
    </source>
</evidence>
<dbReference type="GO" id="GO:0005886">
    <property type="term" value="C:plasma membrane"/>
    <property type="evidence" value="ECO:0007669"/>
    <property type="project" value="UniProtKB-SubCell"/>
</dbReference>
<evidence type="ECO:0000256" key="5">
    <source>
        <dbReference type="ARBA" id="ARBA00022737"/>
    </source>
</evidence>
<dbReference type="InterPro" id="IPR044751">
    <property type="entry name" value="Ion_transp-like_CBS"/>
</dbReference>
<accession>A0A3S2UZ93</accession>
<keyword evidence="15" id="KW-1185">Reference proteome</keyword>
<dbReference type="Pfam" id="PF01595">
    <property type="entry name" value="CNNM"/>
    <property type="match status" value="1"/>
</dbReference>
<feature type="transmembrane region" description="Helical" evidence="11">
    <location>
        <begin position="6"/>
        <end position="27"/>
    </location>
</feature>
<protein>
    <submittedName>
        <fullName evidence="14">HlyC/CorC family transporter</fullName>
    </submittedName>
</protein>
<keyword evidence="8 10" id="KW-0472">Membrane</keyword>
<evidence type="ECO:0000256" key="9">
    <source>
        <dbReference type="PROSITE-ProRule" id="PRU00703"/>
    </source>
</evidence>
<keyword evidence="5" id="KW-0677">Repeat</keyword>
<sequence>MDIFNLVIIAILIAFTAFFVASEFAIIRVRSSKIDQLVEEGNKNAIAAKKIITHLDEYLSACQLGITITALGIGWLGEETIHEILSPLFQLIHIPETAVTIISFSLSFAIITFLHVVVGELAPKTFAIHKAEAITLLSARPLIAFYKVLFPFIWVLNGSARVITRMFGLKPVSENDLAHSEEELRIIVSESFKSGEINQSEFKYVNKIFDFDDRIAKEIMVPRTEIISLEQASSLDNLMEVIQGEQFTRYPITDGDKDHIIGMINVKEIMTALIRSKDLSAKKLDSYIRPVIRVIETIPIHDLLVKMQKERIHMAILMDEYGGTSGLVTVEDIIEEIVGDIRDEFDMDEIPSIQKVKENHFILDAKLLITQVNSLLSIELDDEDIDTLGGWILTSNYDATEGDILTFDSYSFKIIEMEDHHIRYVEVMKMREVEELPETAGQRQLAQSAVSTSEAEIV</sequence>
<keyword evidence="4 10" id="KW-0812">Transmembrane</keyword>
<name>A0A3S2UZ93_9BACI</name>
<dbReference type="InterPro" id="IPR005170">
    <property type="entry name" value="Transptr-assoc_dom"/>
</dbReference>
<dbReference type="RefSeq" id="WP_127736417.1">
    <property type="nucleotide sequence ID" value="NZ_CAJCKN010000044.1"/>
</dbReference>